<dbReference type="EMBL" id="GEDG01035272">
    <property type="protein sequence ID" value="JAP09301.1"/>
    <property type="molecule type" value="Transcribed_RNA"/>
</dbReference>
<dbReference type="InterPro" id="IPR001828">
    <property type="entry name" value="ANF_lig-bd_rcpt"/>
</dbReference>
<sequence length="74" mass="8365">MYSLTLSTNSMSPSYLSRSLDPTLSPLQYPYFIQTAPNDLFLMTAVADMISYFQYKEVVAIFSDDDQGKIVLPL</sequence>
<keyword evidence="3" id="KW-1133">Transmembrane helix</keyword>
<dbReference type="Gene3D" id="3.40.50.2300">
    <property type="match status" value="2"/>
</dbReference>
<dbReference type="InterPro" id="IPR028082">
    <property type="entry name" value="Peripla_BP_I"/>
</dbReference>
<accession>A0A0V0GMA1</accession>
<evidence type="ECO:0000256" key="4">
    <source>
        <dbReference type="ARBA" id="ARBA00023136"/>
    </source>
</evidence>
<dbReference type="AlphaFoldDB" id="A0A0V0GMA1"/>
<evidence type="ECO:0000256" key="2">
    <source>
        <dbReference type="ARBA" id="ARBA00022692"/>
    </source>
</evidence>
<dbReference type="GO" id="GO:0016020">
    <property type="term" value="C:membrane"/>
    <property type="evidence" value="ECO:0007669"/>
    <property type="project" value="UniProtKB-SubCell"/>
</dbReference>
<protein>
    <submittedName>
        <fullName evidence="6">Putative ovule protein</fullName>
    </submittedName>
</protein>
<evidence type="ECO:0000313" key="6">
    <source>
        <dbReference type="EMBL" id="JAP09301.1"/>
    </source>
</evidence>
<keyword evidence="4" id="KW-0472">Membrane</keyword>
<reference evidence="6" key="1">
    <citation type="submission" date="2015-12" db="EMBL/GenBank/DDBJ databases">
        <title>Gene expression during late stages of embryo sac development: a critical building block for successful pollen-pistil interactions.</title>
        <authorList>
            <person name="Liu Y."/>
            <person name="Joly V."/>
            <person name="Sabar M."/>
            <person name="Matton D.P."/>
        </authorList>
    </citation>
    <scope>NUCLEOTIDE SEQUENCE</scope>
</reference>
<evidence type="ECO:0000256" key="1">
    <source>
        <dbReference type="ARBA" id="ARBA00004370"/>
    </source>
</evidence>
<dbReference type="SUPFAM" id="SSF53822">
    <property type="entry name" value="Periplasmic binding protein-like I"/>
    <property type="match status" value="1"/>
</dbReference>
<keyword evidence="2" id="KW-0812">Transmembrane</keyword>
<feature type="domain" description="Receptor ligand binding region" evidence="5">
    <location>
        <begin position="19"/>
        <end position="72"/>
    </location>
</feature>
<comment type="subcellular location">
    <subcellularLocation>
        <location evidence="1">Membrane</location>
    </subcellularLocation>
</comment>
<name>A0A0V0GMA1_SOLCH</name>
<evidence type="ECO:0000256" key="3">
    <source>
        <dbReference type="ARBA" id="ARBA00022989"/>
    </source>
</evidence>
<proteinExistence type="predicted"/>
<organism evidence="6">
    <name type="scientific">Solanum chacoense</name>
    <name type="common">Chaco potato</name>
    <dbReference type="NCBI Taxonomy" id="4108"/>
    <lineage>
        <taxon>Eukaryota</taxon>
        <taxon>Viridiplantae</taxon>
        <taxon>Streptophyta</taxon>
        <taxon>Embryophyta</taxon>
        <taxon>Tracheophyta</taxon>
        <taxon>Spermatophyta</taxon>
        <taxon>Magnoliopsida</taxon>
        <taxon>eudicotyledons</taxon>
        <taxon>Gunneridae</taxon>
        <taxon>Pentapetalae</taxon>
        <taxon>asterids</taxon>
        <taxon>lamiids</taxon>
        <taxon>Solanales</taxon>
        <taxon>Solanaceae</taxon>
        <taxon>Solanoideae</taxon>
        <taxon>Solaneae</taxon>
        <taxon>Solanum</taxon>
    </lineage>
</organism>
<dbReference type="Pfam" id="PF01094">
    <property type="entry name" value="ANF_receptor"/>
    <property type="match status" value="1"/>
</dbReference>
<evidence type="ECO:0000259" key="5">
    <source>
        <dbReference type="Pfam" id="PF01094"/>
    </source>
</evidence>